<dbReference type="AlphaFoldDB" id="A0A174B813"/>
<evidence type="ECO:0000313" key="1">
    <source>
        <dbReference type="EMBL" id="CUN96967.1"/>
    </source>
</evidence>
<protein>
    <submittedName>
        <fullName evidence="1">Bacterial protein of uncharacterized function (DUF951)</fullName>
    </submittedName>
</protein>
<accession>A0A174B813</accession>
<dbReference type="Proteomes" id="UP000095546">
    <property type="component" value="Unassembled WGS sequence"/>
</dbReference>
<gene>
    <name evidence="1" type="ORF">ERS852385_01815</name>
</gene>
<sequence length="65" mass="7568">MMEKQQYAVGDIVRMKKAHPCGSSEWEILRTGMDFRLKCLGCGHLVMMPRTKFEKMVRAVRHQEG</sequence>
<dbReference type="eggNOG" id="COG4481">
    <property type="taxonomic scope" value="Bacteria"/>
</dbReference>
<proteinExistence type="predicted"/>
<dbReference type="EMBL" id="CYYU01000016">
    <property type="protein sequence ID" value="CUN96967.1"/>
    <property type="molecule type" value="Genomic_DNA"/>
</dbReference>
<dbReference type="GeneID" id="93482482"/>
<evidence type="ECO:0000313" key="2">
    <source>
        <dbReference type="Proteomes" id="UP000095546"/>
    </source>
</evidence>
<name>A0A174B813_9FIRM</name>
<dbReference type="OrthoDB" id="9802710at2"/>
<dbReference type="PANTHER" id="PTHR38455:SF1">
    <property type="entry name" value="DUF951 DOMAIN-CONTAINING PROTEIN"/>
    <property type="match status" value="1"/>
</dbReference>
<dbReference type="PANTHER" id="PTHR38455">
    <property type="entry name" value="HYPOTHETICAL CYTOSOLIC PROTEIN"/>
    <property type="match status" value="1"/>
</dbReference>
<dbReference type="RefSeq" id="WP_005843043.1">
    <property type="nucleotide sequence ID" value="NZ_CABIWZ010000016.1"/>
</dbReference>
<dbReference type="STRING" id="187979.ERS852385_01815"/>
<organism evidence="1 2">
    <name type="scientific">Mitsuokella jalaludinii</name>
    <dbReference type="NCBI Taxonomy" id="187979"/>
    <lineage>
        <taxon>Bacteria</taxon>
        <taxon>Bacillati</taxon>
        <taxon>Bacillota</taxon>
        <taxon>Negativicutes</taxon>
        <taxon>Selenomonadales</taxon>
        <taxon>Selenomonadaceae</taxon>
        <taxon>Mitsuokella</taxon>
    </lineage>
</organism>
<reference evidence="1 2" key="1">
    <citation type="submission" date="2015-09" db="EMBL/GenBank/DDBJ databases">
        <authorList>
            <consortium name="Pathogen Informatics"/>
        </authorList>
    </citation>
    <scope>NUCLEOTIDE SEQUENCE [LARGE SCALE GENOMIC DNA]</scope>
    <source>
        <strain evidence="1 2">2789STDY5608828</strain>
    </source>
</reference>
<dbReference type="InterPro" id="IPR009296">
    <property type="entry name" value="DUF951"/>
</dbReference>
<keyword evidence="2" id="KW-1185">Reference proteome</keyword>
<dbReference type="PIRSF" id="PIRSF037263">
    <property type="entry name" value="DUF951_bac"/>
    <property type="match status" value="1"/>
</dbReference>
<dbReference type="Pfam" id="PF06107">
    <property type="entry name" value="DUF951"/>
    <property type="match status" value="1"/>
</dbReference>